<dbReference type="EMBL" id="BAAAYN010000034">
    <property type="protein sequence ID" value="GAA3391639.1"/>
    <property type="molecule type" value="Genomic_DNA"/>
</dbReference>
<dbReference type="InterPro" id="IPR009057">
    <property type="entry name" value="Homeodomain-like_sf"/>
</dbReference>
<dbReference type="Pfam" id="PF01527">
    <property type="entry name" value="HTH_Tnp_1"/>
    <property type="match status" value="1"/>
</dbReference>
<dbReference type="InterPro" id="IPR002514">
    <property type="entry name" value="Transposase_8"/>
</dbReference>
<gene>
    <name evidence="1" type="ORF">GCM10020369_50320</name>
</gene>
<dbReference type="Gene3D" id="1.10.10.60">
    <property type="entry name" value="Homeodomain-like"/>
    <property type="match status" value="1"/>
</dbReference>
<keyword evidence="2" id="KW-1185">Reference proteome</keyword>
<proteinExistence type="predicted"/>
<dbReference type="SUPFAM" id="SSF46689">
    <property type="entry name" value="Homeodomain-like"/>
    <property type="match status" value="1"/>
</dbReference>
<accession>A0ABP6T3J8</accession>
<dbReference type="RefSeq" id="WP_345730672.1">
    <property type="nucleotide sequence ID" value="NZ_BAAAYN010000034.1"/>
</dbReference>
<reference evidence="2" key="1">
    <citation type="journal article" date="2019" name="Int. J. Syst. Evol. Microbiol.">
        <title>The Global Catalogue of Microorganisms (GCM) 10K type strain sequencing project: providing services to taxonomists for standard genome sequencing and annotation.</title>
        <authorList>
            <consortium name="The Broad Institute Genomics Platform"/>
            <consortium name="The Broad Institute Genome Sequencing Center for Infectious Disease"/>
            <person name="Wu L."/>
            <person name="Ma J."/>
        </authorList>
    </citation>
    <scope>NUCLEOTIDE SEQUENCE [LARGE SCALE GENOMIC DNA]</scope>
    <source>
        <strain evidence="2">JCM 9458</strain>
    </source>
</reference>
<name>A0ABP6T3J8_9ACTN</name>
<evidence type="ECO:0008006" key="3">
    <source>
        <dbReference type="Google" id="ProtNLM"/>
    </source>
</evidence>
<protein>
    <recommendedName>
        <fullName evidence="3">Transposase</fullName>
    </recommendedName>
</protein>
<evidence type="ECO:0000313" key="1">
    <source>
        <dbReference type="EMBL" id="GAA3391639.1"/>
    </source>
</evidence>
<evidence type="ECO:0000313" key="2">
    <source>
        <dbReference type="Proteomes" id="UP001501676"/>
    </source>
</evidence>
<dbReference type="Proteomes" id="UP001501676">
    <property type="component" value="Unassembled WGS sequence"/>
</dbReference>
<organism evidence="1 2">
    <name type="scientific">Cryptosporangium minutisporangium</name>
    <dbReference type="NCBI Taxonomy" id="113569"/>
    <lineage>
        <taxon>Bacteria</taxon>
        <taxon>Bacillati</taxon>
        <taxon>Actinomycetota</taxon>
        <taxon>Actinomycetes</taxon>
        <taxon>Cryptosporangiales</taxon>
        <taxon>Cryptosporangiaceae</taxon>
        <taxon>Cryptosporangium</taxon>
    </lineage>
</organism>
<sequence>MTLAQVARDFGVHEMTLSKWMRQADVEDGVKPGVTTDQAAELRELRRRNRLLERNIVRDEDFTCALCESALPAQWNFATK</sequence>
<comment type="caution">
    <text evidence="1">The sequence shown here is derived from an EMBL/GenBank/DDBJ whole genome shotgun (WGS) entry which is preliminary data.</text>
</comment>